<keyword evidence="10" id="KW-0347">Helicase</keyword>
<feature type="compositionally biased region" description="Acidic residues" evidence="20">
    <location>
        <begin position="11"/>
        <end position="20"/>
    </location>
</feature>
<reference evidence="22" key="1">
    <citation type="journal article" date="2021" name="Nat. Commun.">
        <title>Genetic determinants of endophytism in the Arabidopsis root mycobiome.</title>
        <authorList>
            <person name="Mesny F."/>
            <person name="Miyauchi S."/>
            <person name="Thiergart T."/>
            <person name="Pickel B."/>
            <person name="Atanasova L."/>
            <person name="Karlsson M."/>
            <person name="Huettel B."/>
            <person name="Barry K.W."/>
            <person name="Haridas S."/>
            <person name="Chen C."/>
            <person name="Bauer D."/>
            <person name="Andreopoulos W."/>
            <person name="Pangilinan J."/>
            <person name="LaButti K."/>
            <person name="Riley R."/>
            <person name="Lipzen A."/>
            <person name="Clum A."/>
            <person name="Drula E."/>
            <person name="Henrissat B."/>
            <person name="Kohler A."/>
            <person name="Grigoriev I.V."/>
            <person name="Martin F.M."/>
            <person name="Hacquard S."/>
        </authorList>
    </citation>
    <scope>NUCLEOTIDE SEQUENCE</scope>
    <source>
        <strain evidence="22">MPI-SDFR-AT-0117</strain>
    </source>
</reference>
<feature type="compositionally biased region" description="Basic and acidic residues" evidence="20">
    <location>
        <begin position="570"/>
        <end position="581"/>
    </location>
</feature>
<dbReference type="SUPFAM" id="SSF53300">
    <property type="entry name" value="vWA-like"/>
    <property type="match status" value="1"/>
</dbReference>
<dbReference type="SUPFAM" id="SSF100939">
    <property type="entry name" value="SPOC domain-like"/>
    <property type="match status" value="1"/>
</dbReference>
<evidence type="ECO:0000256" key="5">
    <source>
        <dbReference type="ARBA" id="ARBA00021796"/>
    </source>
</evidence>
<evidence type="ECO:0000313" key="22">
    <source>
        <dbReference type="EMBL" id="KAH6677938.1"/>
    </source>
</evidence>
<name>A0A9P8V3Y1_9PEZI</name>
<evidence type="ECO:0000256" key="6">
    <source>
        <dbReference type="ARBA" id="ARBA00022454"/>
    </source>
</evidence>
<dbReference type="GO" id="GO:0006310">
    <property type="term" value="P:DNA recombination"/>
    <property type="evidence" value="ECO:0007669"/>
    <property type="project" value="UniProtKB-KW"/>
</dbReference>
<dbReference type="AlphaFoldDB" id="A0A9P8V3Y1"/>
<gene>
    <name evidence="22" type="ORF">F5X68DRAFT_213473</name>
</gene>
<evidence type="ECO:0000256" key="14">
    <source>
        <dbReference type="ARBA" id="ARBA00023172"/>
    </source>
</evidence>
<evidence type="ECO:0000256" key="12">
    <source>
        <dbReference type="ARBA" id="ARBA00022895"/>
    </source>
</evidence>
<dbReference type="Pfam" id="PF03730">
    <property type="entry name" value="Ku_C"/>
    <property type="match status" value="1"/>
</dbReference>
<dbReference type="SMART" id="SM00559">
    <property type="entry name" value="Ku78"/>
    <property type="match status" value="1"/>
</dbReference>
<dbReference type="SMART" id="SM00513">
    <property type="entry name" value="SAP"/>
    <property type="match status" value="1"/>
</dbReference>
<dbReference type="InterPro" id="IPR016194">
    <property type="entry name" value="SPOC-like_C_dom_sf"/>
</dbReference>
<dbReference type="GO" id="GO:0003690">
    <property type="term" value="F:double-stranded DNA binding"/>
    <property type="evidence" value="ECO:0007669"/>
    <property type="project" value="TreeGrafter"/>
</dbReference>
<proteinExistence type="inferred from homology"/>
<comment type="catalytic activity">
    <reaction evidence="19">
        <text>ATP + H2O = ADP + phosphate + H(+)</text>
        <dbReference type="Rhea" id="RHEA:13065"/>
        <dbReference type="ChEBI" id="CHEBI:15377"/>
        <dbReference type="ChEBI" id="CHEBI:15378"/>
        <dbReference type="ChEBI" id="CHEBI:30616"/>
        <dbReference type="ChEBI" id="CHEBI:43474"/>
        <dbReference type="ChEBI" id="CHEBI:456216"/>
        <dbReference type="EC" id="3.6.4.12"/>
    </reaction>
</comment>
<feature type="domain" description="SAP" evidence="21">
    <location>
        <begin position="613"/>
        <end position="647"/>
    </location>
</feature>
<sequence>MADKEPWKREEEDEDEELDETDYRSQKDAILLAIQVSDSMLEAPPASDAKKAEKDSALQAALKCAYQLMEQRIISQPKDMMGILFFGTEKSKFQDESTRTGLGYPHCYSFADLDIPAADDVRALKSMAEEGEDDDEILKPSTEAVQMSNVFFCANQIFTTRAPNFGSRRLFIITDNDNPHPGDKAAKTAAAVRAKDLYDLGVSIELFPITRGDDTFDLAHFYDDIIYRDAAGEANHTEVRSSKAGGGLSLLNALISEINSRQTPKRALFSNVSMEIAPGLSISVKGYNILHRQTPARTCYVWLDGDQPQIAAGETTRLTEDSGKVVEKGATKKAYKFGGEYVYFSPEEQKAVKDFGKPVIRIIGFKPRALIPFWASVKKSTFIFPSEEDYVGSTRVFTALWQKLLDSKKVAIAWCMTRSNMNPVLVAIMPSKESSEEENGTPYLPAGLWLYPLPFADDLREGPPTDGSAPLRASNELVDHMRTIVQQLQLPKAMYNPTRYPNPALQWHYKILQALALEEEVPEDPEDATLPKFKAISKRAGGYLQDWDATLAEEAEAAASAAMSKKKTKREADSDAEDVKPAKKTKTAAAAKPAGGGKQTNKQLRLALDNGELKKMLVADLKNLLAERGESTTGKKADLLERLEEWLDANA</sequence>
<keyword evidence="23" id="KW-1185">Reference proteome</keyword>
<evidence type="ECO:0000256" key="2">
    <source>
        <dbReference type="ARBA" id="ARBA00004574"/>
    </source>
</evidence>
<dbReference type="EC" id="3.6.4.12" evidence="4"/>
<dbReference type="CDD" id="cd01458">
    <property type="entry name" value="vWA_ku"/>
    <property type="match status" value="1"/>
</dbReference>
<dbReference type="OrthoDB" id="3249161at2759"/>
<dbReference type="Gene3D" id="1.10.1600.10">
    <property type="match status" value="1"/>
</dbReference>
<evidence type="ECO:0000256" key="19">
    <source>
        <dbReference type="ARBA" id="ARBA00047995"/>
    </source>
</evidence>
<evidence type="ECO:0000256" key="11">
    <source>
        <dbReference type="ARBA" id="ARBA00022840"/>
    </source>
</evidence>
<keyword evidence="8" id="KW-0227">DNA damage</keyword>
<keyword evidence="12" id="KW-0779">Telomere</keyword>
<dbReference type="FunFam" id="3.40.50.410:FF:000071">
    <property type="entry name" value="ATP-dependent DNA helicase II subunit 1"/>
    <property type="match status" value="1"/>
</dbReference>
<feature type="compositionally biased region" description="Basic and acidic residues" evidence="20">
    <location>
        <begin position="1"/>
        <end position="10"/>
    </location>
</feature>
<dbReference type="PIRSF" id="PIRSF003033">
    <property type="entry name" value="Ku70"/>
    <property type="match status" value="1"/>
</dbReference>
<evidence type="ECO:0000313" key="23">
    <source>
        <dbReference type="Proteomes" id="UP000770015"/>
    </source>
</evidence>
<dbReference type="SUPFAM" id="SSF68906">
    <property type="entry name" value="SAP domain"/>
    <property type="match status" value="1"/>
</dbReference>
<keyword evidence="16" id="KW-0539">Nucleus</keyword>
<feature type="region of interest" description="Disordered" evidence="20">
    <location>
        <begin position="562"/>
        <end position="603"/>
    </location>
</feature>
<dbReference type="GO" id="GO:0005524">
    <property type="term" value="F:ATP binding"/>
    <property type="evidence" value="ECO:0007669"/>
    <property type="project" value="UniProtKB-KW"/>
</dbReference>
<dbReference type="GO" id="GO:0006303">
    <property type="term" value="P:double-strand break repair via nonhomologous end joining"/>
    <property type="evidence" value="ECO:0007669"/>
    <property type="project" value="InterPro"/>
</dbReference>
<dbReference type="GO" id="GO:0003678">
    <property type="term" value="F:DNA helicase activity"/>
    <property type="evidence" value="ECO:0007669"/>
    <property type="project" value="UniProtKB-EC"/>
</dbReference>
<dbReference type="Gene3D" id="1.10.720.30">
    <property type="entry name" value="SAP domain"/>
    <property type="match status" value="1"/>
</dbReference>
<dbReference type="GO" id="GO:0043564">
    <property type="term" value="C:Ku70:Ku80 complex"/>
    <property type="evidence" value="ECO:0007669"/>
    <property type="project" value="InterPro"/>
</dbReference>
<protein>
    <recommendedName>
        <fullName evidence="5">ATP-dependent DNA helicase II subunit 1</fullName>
        <ecNumber evidence="4">3.6.4.12</ecNumber>
    </recommendedName>
    <alternativeName>
        <fullName evidence="18">ATP-dependent DNA helicase II subunit Ku70</fullName>
    </alternativeName>
</protein>
<evidence type="ECO:0000256" key="18">
    <source>
        <dbReference type="ARBA" id="ARBA00031811"/>
    </source>
</evidence>
<dbReference type="Gene3D" id="3.40.50.410">
    <property type="entry name" value="von Willebrand factor, type A domain"/>
    <property type="match status" value="1"/>
</dbReference>
<dbReference type="InterPro" id="IPR006165">
    <property type="entry name" value="Ku70"/>
</dbReference>
<dbReference type="CDD" id="cd00788">
    <property type="entry name" value="KU70"/>
    <property type="match status" value="1"/>
</dbReference>
<dbReference type="FunFam" id="2.40.290.10:FF:000001">
    <property type="entry name" value="X-ray repair cross complementing 6"/>
    <property type="match status" value="1"/>
</dbReference>
<keyword evidence="13" id="KW-0238">DNA-binding</keyword>
<dbReference type="InterPro" id="IPR036465">
    <property type="entry name" value="vWFA_dom_sf"/>
</dbReference>
<evidence type="ECO:0000256" key="4">
    <source>
        <dbReference type="ARBA" id="ARBA00012551"/>
    </source>
</evidence>
<dbReference type="Pfam" id="PF02037">
    <property type="entry name" value="SAP"/>
    <property type="match status" value="1"/>
</dbReference>
<accession>A0A9P8V3Y1</accession>
<keyword evidence="6" id="KW-0158">Chromosome</keyword>
<dbReference type="PROSITE" id="PS50800">
    <property type="entry name" value="SAP"/>
    <property type="match status" value="1"/>
</dbReference>
<evidence type="ECO:0000256" key="9">
    <source>
        <dbReference type="ARBA" id="ARBA00022801"/>
    </source>
</evidence>
<dbReference type="GO" id="GO:0000723">
    <property type="term" value="P:telomere maintenance"/>
    <property type="evidence" value="ECO:0007669"/>
    <property type="project" value="InterPro"/>
</dbReference>
<dbReference type="GO" id="GO:0042162">
    <property type="term" value="F:telomeric DNA binding"/>
    <property type="evidence" value="ECO:0007669"/>
    <property type="project" value="InterPro"/>
</dbReference>
<dbReference type="Proteomes" id="UP000770015">
    <property type="component" value="Unassembled WGS sequence"/>
</dbReference>
<evidence type="ECO:0000256" key="15">
    <source>
        <dbReference type="ARBA" id="ARBA00023204"/>
    </source>
</evidence>
<comment type="similarity">
    <text evidence="3">Belongs to the ku70 family.</text>
</comment>
<evidence type="ECO:0000256" key="8">
    <source>
        <dbReference type="ARBA" id="ARBA00022763"/>
    </source>
</evidence>
<dbReference type="Gene3D" id="2.40.290.10">
    <property type="match status" value="1"/>
</dbReference>
<dbReference type="InterPro" id="IPR006164">
    <property type="entry name" value="DNA_bd_Ku70/Ku80"/>
</dbReference>
<keyword evidence="14" id="KW-0233">DNA recombination</keyword>
<dbReference type="PANTHER" id="PTHR12604">
    <property type="entry name" value="KU AUTOANTIGEN DNA HELICASE"/>
    <property type="match status" value="1"/>
</dbReference>
<evidence type="ECO:0000256" key="16">
    <source>
        <dbReference type="ARBA" id="ARBA00023242"/>
    </source>
</evidence>
<organism evidence="22 23">
    <name type="scientific">Plectosphaerella plurivora</name>
    <dbReference type="NCBI Taxonomy" id="936078"/>
    <lineage>
        <taxon>Eukaryota</taxon>
        <taxon>Fungi</taxon>
        <taxon>Dikarya</taxon>
        <taxon>Ascomycota</taxon>
        <taxon>Pezizomycotina</taxon>
        <taxon>Sordariomycetes</taxon>
        <taxon>Hypocreomycetidae</taxon>
        <taxon>Glomerellales</taxon>
        <taxon>Plectosphaerellaceae</taxon>
        <taxon>Plectosphaerella</taxon>
    </lineage>
</organism>
<feature type="region of interest" description="Disordered" evidence="20">
    <location>
        <begin position="1"/>
        <end position="24"/>
    </location>
</feature>
<comment type="caution">
    <text evidence="22">The sequence shown here is derived from an EMBL/GenBank/DDBJ whole genome shotgun (WGS) entry which is preliminary data.</text>
</comment>
<dbReference type="InterPro" id="IPR027388">
    <property type="entry name" value="Ku70_bridge/pillars_dom_sf"/>
</dbReference>
<dbReference type="GO" id="GO:0000781">
    <property type="term" value="C:chromosome, telomeric region"/>
    <property type="evidence" value="ECO:0007669"/>
    <property type="project" value="UniProtKB-SubCell"/>
</dbReference>
<dbReference type="GO" id="GO:0003684">
    <property type="term" value="F:damaged DNA binding"/>
    <property type="evidence" value="ECO:0007669"/>
    <property type="project" value="InterPro"/>
</dbReference>
<evidence type="ECO:0000256" key="3">
    <source>
        <dbReference type="ARBA" id="ARBA00005240"/>
    </source>
</evidence>
<dbReference type="Gene3D" id="4.10.970.10">
    <property type="entry name" value="Ku70, bridge and pillars"/>
    <property type="match status" value="1"/>
</dbReference>
<keyword evidence="9" id="KW-0378">Hydrolase</keyword>
<dbReference type="InterPro" id="IPR047087">
    <property type="entry name" value="KU70_core_dom"/>
</dbReference>
<dbReference type="Pfam" id="PF03731">
    <property type="entry name" value="Ku_N"/>
    <property type="match status" value="1"/>
</dbReference>
<dbReference type="InterPro" id="IPR005161">
    <property type="entry name" value="Ku_N"/>
</dbReference>
<dbReference type="InterPro" id="IPR005160">
    <property type="entry name" value="Ku_C"/>
</dbReference>
<dbReference type="InterPro" id="IPR003034">
    <property type="entry name" value="SAP_dom"/>
</dbReference>
<dbReference type="NCBIfam" id="TIGR00578">
    <property type="entry name" value="ku70"/>
    <property type="match status" value="1"/>
</dbReference>
<evidence type="ECO:0000256" key="13">
    <source>
        <dbReference type="ARBA" id="ARBA00023125"/>
    </source>
</evidence>
<keyword evidence="7" id="KW-0547">Nucleotide-binding</keyword>
<evidence type="ECO:0000259" key="21">
    <source>
        <dbReference type="PROSITE" id="PS50800"/>
    </source>
</evidence>
<evidence type="ECO:0000256" key="10">
    <source>
        <dbReference type="ARBA" id="ARBA00022806"/>
    </source>
</evidence>
<evidence type="ECO:0000256" key="20">
    <source>
        <dbReference type="SAM" id="MobiDB-lite"/>
    </source>
</evidence>
<keyword evidence="15" id="KW-0234">DNA repair</keyword>
<evidence type="ECO:0000256" key="17">
    <source>
        <dbReference type="ARBA" id="ARBA00024890"/>
    </source>
</evidence>
<keyword evidence="11" id="KW-0067">ATP-binding</keyword>
<comment type="subcellular location">
    <subcellularLocation>
        <location evidence="2">Chromosome</location>
        <location evidence="2">Telomere</location>
    </subcellularLocation>
    <subcellularLocation>
        <location evidence="1">Nucleus</location>
    </subcellularLocation>
</comment>
<dbReference type="Pfam" id="PF02735">
    <property type="entry name" value="Ku"/>
    <property type="match status" value="1"/>
</dbReference>
<dbReference type="InterPro" id="IPR036361">
    <property type="entry name" value="SAP_dom_sf"/>
</dbReference>
<dbReference type="PANTHER" id="PTHR12604:SF2">
    <property type="entry name" value="X-RAY REPAIR CROSS-COMPLEMENTING PROTEIN 6"/>
    <property type="match status" value="1"/>
</dbReference>
<dbReference type="EMBL" id="JAGSXJ010000022">
    <property type="protein sequence ID" value="KAH6677938.1"/>
    <property type="molecule type" value="Genomic_DNA"/>
</dbReference>
<evidence type="ECO:0000256" key="7">
    <source>
        <dbReference type="ARBA" id="ARBA00022741"/>
    </source>
</evidence>
<dbReference type="GO" id="GO:0016787">
    <property type="term" value="F:hydrolase activity"/>
    <property type="evidence" value="ECO:0007669"/>
    <property type="project" value="UniProtKB-KW"/>
</dbReference>
<comment type="function">
    <text evidence="17">Single-stranded DNA-dependent ATP-dependent helicase. Involved in non-homologous end joining (NHEJ) DNA double strand break repair. DNA-binding is sequence-independent but has a high affinity to nicks in double-stranded DNA and to the ends of duplex DNA. Binds to naturally occurring chromosomal ends, and therefore provides chromosomal end protection. Required also for telomere recombination to repair telomeric ends in the absence of telomerase. KU70, of the KU70/KU80 heterodimer, binds to the stem loop of TLC1, the RNA component of telomerase. Involved in telomere maintenance. Interacts with telomeric repeats and subtelomeric sequences thereby controlling telomere length and protecting against subtelomeric rearrangement. Maintains telomeric chromatin, which is involved in silencing the expression of genes located at the telomere. Required for mating-type switching.</text>
</comment>
<dbReference type="FunFam" id="1.10.1600.10:FF:000004">
    <property type="entry name" value="ATP-dependent DNA helicase II subunit 1"/>
    <property type="match status" value="1"/>
</dbReference>
<evidence type="ECO:0000256" key="1">
    <source>
        <dbReference type="ARBA" id="ARBA00004123"/>
    </source>
</evidence>